<dbReference type="InterPro" id="IPR003661">
    <property type="entry name" value="HisK_dim/P_dom"/>
</dbReference>
<dbReference type="SMART" id="SM00387">
    <property type="entry name" value="HATPase_c"/>
    <property type="match status" value="1"/>
</dbReference>
<dbReference type="CDD" id="cd00075">
    <property type="entry name" value="HATPase"/>
    <property type="match status" value="1"/>
</dbReference>
<dbReference type="InterPro" id="IPR036097">
    <property type="entry name" value="HisK_dim/P_sf"/>
</dbReference>
<evidence type="ECO:0000256" key="3">
    <source>
        <dbReference type="ARBA" id="ARBA00022553"/>
    </source>
</evidence>
<dbReference type="InterPro" id="IPR003594">
    <property type="entry name" value="HATPase_dom"/>
</dbReference>
<dbReference type="GO" id="GO:0005886">
    <property type="term" value="C:plasma membrane"/>
    <property type="evidence" value="ECO:0007669"/>
    <property type="project" value="UniProtKB-ARBA"/>
</dbReference>
<reference evidence="10 11" key="1">
    <citation type="submission" date="2014-01" db="EMBL/GenBank/DDBJ databases">
        <title>Isolation of Serratia multitudinisentens RB-25 from Ex-Landfill site.</title>
        <authorList>
            <person name="Robson E.H.J."/>
        </authorList>
    </citation>
    <scope>NUCLEOTIDE SEQUENCE [LARGE SCALE GENOMIC DNA]</scope>
    <source>
        <strain evidence="10 11">RB-25</strain>
    </source>
</reference>
<dbReference type="PRINTS" id="PR00344">
    <property type="entry name" value="BCTRLSENSOR"/>
</dbReference>
<dbReference type="OrthoDB" id="9768069at2"/>
<organism evidence="10 11">
    <name type="scientific">Chania multitudinisentens RB-25</name>
    <dbReference type="NCBI Taxonomy" id="1441930"/>
    <lineage>
        <taxon>Bacteria</taxon>
        <taxon>Pseudomonadati</taxon>
        <taxon>Pseudomonadota</taxon>
        <taxon>Gammaproteobacteria</taxon>
        <taxon>Enterobacterales</taxon>
        <taxon>Yersiniaceae</taxon>
        <taxon>Chania</taxon>
    </lineage>
</organism>
<dbReference type="Pfam" id="PF00072">
    <property type="entry name" value="Response_reg"/>
    <property type="match status" value="1"/>
</dbReference>
<keyword evidence="4" id="KW-0808">Transferase</keyword>
<feature type="transmembrane region" description="Helical" evidence="7">
    <location>
        <begin position="6"/>
        <end position="24"/>
    </location>
</feature>
<dbReference type="STRING" id="1441930.Z042_14360"/>
<dbReference type="Proteomes" id="UP000019030">
    <property type="component" value="Chromosome"/>
</dbReference>
<feature type="modified residue" description="4-aspartylphosphate" evidence="6">
    <location>
        <position position="511"/>
    </location>
</feature>
<dbReference type="FunFam" id="3.30.565.10:FF:000006">
    <property type="entry name" value="Sensor histidine kinase WalK"/>
    <property type="match status" value="1"/>
</dbReference>
<feature type="domain" description="Histidine kinase" evidence="8">
    <location>
        <begin position="225"/>
        <end position="436"/>
    </location>
</feature>
<evidence type="ECO:0000259" key="8">
    <source>
        <dbReference type="PROSITE" id="PS50109"/>
    </source>
</evidence>
<dbReference type="SMART" id="SM00448">
    <property type="entry name" value="REC"/>
    <property type="match status" value="1"/>
</dbReference>
<dbReference type="Gene3D" id="3.30.565.10">
    <property type="entry name" value="Histidine kinase-like ATPase, C-terminal domain"/>
    <property type="match status" value="1"/>
</dbReference>
<dbReference type="EMBL" id="CP007044">
    <property type="protein sequence ID" value="AHG20665.1"/>
    <property type="molecule type" value="Genomic_DNA"/>
</dbReference>
<reference evidence="10 11" key="2">
    <citation type="submission" date="2015-03" db="EMBL/GenBank/DDBJ databases">
        <authorList>
            <person name="Chan K.-G."/>
        </authorList>
    </citation>
    <scope>NUCLEOTIDE SEQUENCE [LARGE SCALE GENOMIC DNA]</scope>
    <source>
        <strain evidence="10 11">RB-25</strain>
    </source>
</reference>
<feature type="transmembrane region" description="Helical" evidence="7">
    <location>
        <begin position="180"/>
        <end position="203"/>
    </location>
</feature>
<dbReference type="Gene3D" id="3.40.50.2300">
    <property type="match status" value="1"/>
</dbReference>
<evidence type="ECO:0000259" key="9">
    <source>
        <dbReference type="PROSITE" id="PS50110"/>
    </source>
</evidence>
<dbReference type="InterPro" id="IPR001789">
    <property type="entry name" value="Sig_transdc_resp-reg_receiver"/>
</dbReference>
<dbReference type="GO" id="GO:0009927">
    <property type="term" value="F:histidine phosphotransfer kinase activity"/>
    <property type="evidence" value="ECO:0007669"/>
    <property type="project" value="TreeGrafter"/>
</dbReference>
<dbReference type="Pfam" id="PF02518">
    <property type="entry name" value="HATPase_c"/>
    <property type="match status" value="1"/>
</dbReference>
<keyword evidence="3 6" id="KW-0597">Phosphoprotein</keyword>
<evidence type="ECO:0000256" key="2">
    <source>
        <dbReference type="ARBA" id="ARBA00012438"/>
    </source>
</evidence>
<gene>
    <name evidence="10" type="ORF">Z042_14360</name>
</gene>
<dbReference type="SMART" id="SM00388">
    <property type="entry name" value="HisKA"/>
    <property type="match status" value="1"/>
</dbReference>
<evidence type="ECO:0000256" key="5">
    <source>
        <dbReference type="ARBA" id="ARBA00022777"/>
    </source>
</evidence>
<dbReference type="RefSeq" id="WP_024910549.1">
    <property type="nucleotide sequence ID" value="NZ_CP007044.2"/>
</dbReference>
<feature type="domain" description="Response regulatory" evidence="9">
    <location>
        <begin position="462"/>
        <end position="573"/>
    </location>
</feature>
<dbReference type="PATRIC" id="fig|1441930.4.peg.2846"/>
<dbReference type="PANTHER" id="PTHR43047">
    <property type="entry name" value="TWO-COMPONENT HISTIDINE PROTEIN KINASE"/>
    <property type="match status" value="1"/>
</dbReference>
<dbReference type="Gene3D" id="1.10.287.130">
    <property type="match status" value="1"/>
</dbReference>
<dbReference type="CDD" id="cd00082">
    <property type="entry name" value="HisKA"/>
    <property type="match status" value="1"/>
</dbReference>
<evidence type="ECO:0000313" key="10">
    <source>
        <dbReference type="EMBL" id="AHG20665.1"/>
    </source>
</evidence>
<dbReference type="InterPro" id="IPR005467">
    <property type="entry name" value="His_kinase_dom"/>
</dbReference>
<dbReference type="InterPro" id="IPR011006">
    <property type="entry name" value="CheY-like_superfamily"/>
</dbReference>
<keyword evidence="7" id="KW-0472">Membrane</keyword>
<dbReference type="SUPFAM" id="SSF52172">
    <property type="entry name" value="CheY-like"/>
    <property type="match status" value="1"/>
</dbReference>
<dbReference type="GO" id="GO:0000155">
    <property type="term" value="F:phosphorelay sensor kinase activity"/>
    <property type="evidence" value="ECO:0007669"/>
    <property type="project" value="InterPro"/>
</dbReference>
<accession>W0LFE3</accession>
<dbReference type="PROSITE" id="PS50109">
    <property type="entry name" value="HIS_KIN"/>
    <property type="match status" value="1"/>
</dbReference>
<dbReference type="KEGG" id="sfo:Z042_14360"/>
<dbReference type="Pfam" id="PF00512">
    <property type="entry name" value="HisKA"/>
    <property type="match status" value="1"/>
</dbReference>
<dbReference type="PANTHER" id="PTHR43047:SF72">
    <property type="entry name" value="OSMOSENSING HISTIDINE PROTEIN KINASE SLN1"/>
    <property type="match status" value="1"/>
</dbReference>
<evidence type="ECO:0000256" key="4">
    <source>
        <dbReference type="ARBA" id="ARBA00022679"/>
    </source>
</evidence>
<dbReference type="HOGENOM" id="CLU_000445_114_59_6"/>
<evidence type="ECO:0000256" key="6">
    <source>
        <dbReference type="PROSITE-ProRule" id="PRU00169"/>
    </source>
</evidence>
<dbReference type="AlphaFoldDB" id="W0LFE3"/>
<evidence type="ECO:0000256" key="7">
    <source>
        <dbReference type="SAM" id="Phobius"/>
    </source>
</evidence>
<dbReference type="SUPFAM" id="SSF47384">
    <property type="entry name" value="Homodimeric domain of signal transducing histidine kinase"/>
    <property type="match status" value="1"/>
</dbReference>
<sequence>MKRNFLFLLSGISIALFFVVSTIIKYNSMLSEKSLYAISGTQENYSWAIAKFSIQLSEFYSLIKVSEVYSSIGTADENMEEIREKLDILYSRVQIIRNESESTTPLYKQKGYKETIDSIYDKLNTVDLYINTPSPNIKKVVSLVDEIKPYSTLLNNLADHAEVKQRTMALEDFKEKRKQLFTLLTITAILVSSLCVITSFYLFKLNKLLDSEKKAFNNKNAFLGVVGHELRTSLQAIISSIDVVIRNNDYNKQHFHRLENAATKMERQMKDLAEFAKIDNGYVEINKSSFNLKRLINTSISDSVVLLPKPSVTVEANKIPDIFIISDSARLMQIMENLITNAIKYTEIGTVFITASIEENNTLIIKVKDNGQGIPKDKITSIFSPFVRINNSKEIPGFGMGLAIVNGVIKAMRGSISVKSDIGKGSVFTVRLPIEISSFSSENQVNVNEQGHLFNSMYKEIKILLVDDNEMSCTSIASLLGSAGYKAEYTTSPERALEKLLRKSYDLVLSDLQMPIMTGDELYKKIRIMDGPNKNTPFIFISAYSTESPISSVSMLTKPVRIKDINNQIYSTMENK</sequence>
<evidence type="ECO:0000313" key="11">
    <source>
        <dbReference type="Proteomes" id="UP000019030"/>
    </source>
</evidence>
<dbReference type="InterPro" id="IPR036890">
    <property type="entry name" value="HATPase_C_sf"/>
</dbReference>
<proteinExistence type="predicted"/>
<dbReference type="SUPFAM" id="SSF55874">
    <property type="entry name" value="ATPase domain of HSP90 chaperone/DNA topoisomerase II/histidine kinase"/>
    <property type="match status" value="1"/>
</dbReference>
<name>W0LFE3_9GAMM</name>
<comment type="catalytic activity">
    <reaction evidence="1">
        <text>ATP + protein L-histidine = ADP + protein N-phospho-L-histidine.</text>
        <dbReference type="EC" id="2.7.13.3"/>
    </reaction>
</comment>
<dbReference type="eggNOG" id="COG2205">
    <property type="taxonomic scope" value="Bacteria"/>
</dbReference>
<dbReference type="InterPro" id="IPR004358">
    <property type="entry name" value="Sig_transdc_His_kin-like_C"/>
</dbReference>
<keyword evidence="5" id="KW-0418">Kinase</keyword>
<keyword evidence="7" id="KW-1133">Transmembrane helix</keyword>
<dbReference type="PROSITE" id="PS50110">
    <property type="entry name" value="RESPONSE_REGULATORY"/>
    <property type="match status" value="1"/>
</dbReference>
<dbReference type="CDD" id="cd17546">
    <property type="entry name" value="REC_hyHK_CKI1_RcsC-like"/>
    <property type="match status" value="1"/>
</dbReference>
<dbReference type="EC" id="2.7.13.3" evidence="2"/>
<evidence type="ECO:0000256" key="1">
    <source>
        <dbReference type="ARBA" id="ARBA00000085"/>
    </source>
</evidence>
<protein>
    <recommendedName>
        <fullName evidence="2">histidine kinase</fullName>
        <ecNumber evidence="2">2.7.13.3</ecNumber>
    </recommendedName>
</protein>
<keyword evidence="7" id="KW-0812">Transmembrane</keyword>
<keyword evidence="11" id="KW-1185">Reference proteome</keyword>